<dbReference type="RefSeq" id="XP_033675952.1">
    <property type="nucleotide sequence ID" value="XM_033827329.1"/>
</dbReference>
<name>A0A6A6HT52_9PLEO</name>
<keyword evidence="3" id="KW-1185">Reference proteome</keyword>
<feature type="compositionally biased region" description="Polar residues" evidence="1">
    <location>
        <begin position="320"/>
        <end position="332"/>
    </location>
</feature>
<dbReference type="AlphaFoldDB" id="A0A6A6HT52"/>
<accession>A0A6A6HT52</accession>
<feature type="region of interest" description="Disordered" evidence="1">
    <location>
        <begin position="300"/>
        <end position="332"/>
    </location>
</feature>
<evidence type="ECO:0000313" key="3">
    <source>
        <dbReference type="Proteomes" id="UP000800094"/>
    </source>
</evidence>
<sequence length="332" mass="36733">MFEFLRDAFSASPDSETLSLSSNTIEGGVDVTVGRTGCAQLIHLPPVVRRACPFLREIDHGSAIPDVDPVLFQIVVDYLDSRTLLDKMNPASTCVLGKLADGSKMTLEFAKAWHLGHALGLPELQNKLVDVFREAYVQLQHDRIQLVPDAAPFTLLRDYIGYHTPAEKFLVDFYAGLYRYDKAFSMEKLRGVPKDIADYIMNRWSLLADLGNPADRIINNDPNFKVRMAEHPELRAKLRIVPPPSWPPLTPPTTPKQASAVLAKSPSTHQLRVRIAIPGVESVTGEPEVLVEPDLVPSLATSLGAKPPQNSRRARRPSILSRTSWMSGSPAE</sequence>
<organism evidence="2 3">
    <name type="scientific">Trematosphaeria pertusa</name>
    <dbReference type="NCBI Taxonomy" id="390896"/>
    <lineage>
        <taxon>Eukaryota</taxon>
        <taxon>Fungi</taxon>
        <taxon>Dikarya</taxon>
        <taxon>Ascomycota</taxon>
        <taxon>Pezizomycotina</taxon>
        <taxon>Dothideomycetes</taxon>
        <taxon>Pleosporomycetidae</taxon>
        <taxon>Pleosporales</taxon>
        <taxon>Massarineae</taxon>
        <taxon>Trematosphaeriaceae</taxon>
        <taxon>Trematosphaeria</taxon>
    </lineage>
</organism>
<evidence type="ECO:0008006" key="4">
    <source>
        <dbReference type="Google" id="ProtNLM"/>
    </source>
</evidence>
<dbReference type="Proteomes" id="UP000800094">
    <property type="component" value="Unassembled WGS sequence"/>
</dbReference>
<dbReference type="OrthoDB" id="3794105at2759"/>
<gene>
    <name evidence="2" type="ORF">BU26DRAFT_511762</name>
</gene>
<dbReference type="EMBL" id="ML987214">
    <property type="protein sequence ID" value="KAF2240948.1"/>
    <property type="molecule type" value="Genomic_DNA"/>
</dbReference>
<evidence type="ECO:0000256" key="1">
    <source>
        <dbReference type="SAM" id="MobiDB-lite"/>
    </source>
</evidence>
<dbReference type="GeneID" id="54580659"/>
<proteinExistence type="predicted"/>
<protein>
    <recommendedName>
        <fullName evidence="4">BTB domain-containing protein</fullName>
    </recommendedName>
</protein>
<reference evidence="2" key="1">
    <citation type="journal article" date="2020" name="Stud. Mycol.">
        <title>101 Dothideomycetes genomes: a test case for predicting lifestyles and emergence of pathogens.</title>
        <authorList>
            <person name="Haridas S."/>
            <person name="Albert R."/>
            <person name="Binder M."/>
            <person name="Bloem J."/>
            <person name="Labutti K."/>
            <person name="Salamov A."/>
            <person name="Andreopoulos B."/>
            <person name="Baker S."/>
            <person name="Barry K."/>
            <person name="Bills G."/>
            <person name="Bluhm B."/>
            <person name="Cannon C."/>
            <person name="Castanera R."/>
            <person name="Culley D."/>
            <person name="Daum C."/>
            <person name="Ezra D."/>
            <person name="Gonzalez J."/>
            <person name="Henrissat B."/>
            <person name="Kuo A."/>
            <person name="Liang C."/>
            <person name="Lipzen A."/>
            <person name="Lutzoni F."/>
            <person name="Magnuson J."/>
            <person name="Mondo S."/>
            <person name="Nolan M."/>
            <person name="Ohm R."/>
            <person name="Pangilinan J."/>
            <person name="Park H.-J."/>
            <person name="Ramirez L."/>
            <person name="Alfaro M."/>
            <person name="Sun H."/>
            <person name="Tritt A."/>
            <person name="Yoshinaga Y."/>
            <person name="Zwiers L.-H."/>
            <person name="Turgeon B."/>
            <person name="Goodwin S."/>
            <person name="Spatafora J."/>
            <person name="Crous P."/>
            <person name="Grigoriev I."/>
        </authorList>
    </citation>
    <scope>NUCLEOTIDE SEQUENCE</scope>
    <source>
        <strain evidence="2">CBS 122368</strain>
    </source>
</reference>
<evidence type="ECO:0000313" key="2">
    <source>
        <dbReference type="EMBL" id="KAF2240948.1"/>
    </source>
</evidence>